<evidence type="ECO:0000313" key="2">
    <source>
        <dbReference type="Proteomes" id="UP000070282"/>
    </source>
</evidence>
<gene>
    <name evidence="1" type="ORF">J122_369</name>
</gene>
<dbReference type="AlphaFoldDB" id="A0A137SIQ2"/>
<comment type="caution">
    <text evidence="1">The sequence shown here is derived from an EMBL/GenBank/DDBJ whole genome shotgun (WGS) entry which is preliminary data.</text>
</comment>
<proteinExistence type="predicted"/>
<protein>
    <submittedName>
        <fullName evidence="1">Uncharacterized protein</fullName>
    </submittedName>
</protein>
<dbReference type="Proteomes" id="UP000070282">
    <property type="component" value="Unassembled WGS sequence"/>
</dbReference>
<organism evidence="1 2">
    <name type="scientific">Marinobacter excellens LAMA 842</name>
    <dbReference type="NCBI Taxonomy" id="1306954"/>
    <lineage>
        <taxon>Bacteria</taxon>
        <taxon>Pseudomonadati</taxon>
        <taxon>Pseudomonadota</taxon>
        <taxon>Gammaproteobacteria</taxon>
        <taxon>Pseudomonadales</taxon>
        <taxon>Marinobacteraceae</taxon>
        <taxon>Marinobacter</taxon>
    </lineage>
</organism>
<evidence type="ECO:0000313" key="1">
    <source>
        <dbReference type="EMBL" id="KXO12317.1"/>
    </source>
</evidence>
<dbReference type="PATRIC" id="fig|1306954.6.peg.361"/>
<name>A0A137SIQ2_9GAMM</name>
<dbReference type="EMBL" id="LOCO01000001">
    <property type="protein sequence ID" value="KXO12317.1"/>
    <property type="molecule type" value="Genomic_DNA"/>
</dbReference>
<reference evidence="2" key="1">
    <citation type="submission" date="2015-12" db="EMBL/GenBank/DDBJ databases">
        <authorList>
            <person name="Lima A."/>
            <person name="Farahani Zayas N."/>
            <person name="Castro Da Silva M.A."/>
            <person name="Cabral A."/>
            <person name="Pessatti M.L."/>
        </authorList>
    </citation>
    <scope>NUCLEOTIDE SEQUENCE [LARGE SCALE GENOMIC DNA]</scope>
    <source>
        <strain evidence="2">LAMA 842</strain>
    </source>
</reference>
<sequence>MAIHGQRYSRTALPARLHPAWCQAFQSIESGFGETNALVRLAGVRVGFTGLSFARDGES</sequence>
<keyword evidence="2" id="KW-1185">Reference proteome</keyword>
<accession>A0A137SIQ2</accession>